<proteinExistence type="inferred from homology"/>
<dbReference type="Pfam" id="PF04677">
    <property type="entry name" value="CwfJ_C_1"/>
    <property type="match status" value="1"/>
</dbReference>
<dbReference type="InterPro" id="IPR040194">
    <property type="entry name" value="Cwf19-like"/>
</dbReference>
<keyword evidence="5" id="KW-1185">Reference proteome</keyword>
<comment type="similarity">
    <text evidence="1">Belongs to the CWF19 family.</text>
</comment>
<feature type="region of interest" description="Disordered" evidence="2">
    <location>
        <begin position="277"/>
        <end position="300"/>
    </location>
</feature>
<reference evidence="6" key="1">
    <citation type="submission" date="2025-08" db="UniProtKB">
        <authorList>
            <consortium name="RefSeq"/>
        </authorList>
    </citation>
    <scope>IDENTIFICATION</scope>
    <source>
        <tissue evidence="6">Whole Larva</tissue>
    </source>
</reference>
<evidence type="ECO:0000256" key="1">
    <source>
        <dbReference type="ARBA" id="ARBA00006795"/>
    </source>
</evidence>
<feature type="domain" description="Cwf19-like protein C-terminal" evidence="3">
    <location>
        <begin position="427"/>
        <end position="516"/>
    </location>
</feature>
<evidence type="ECO:0000256" key="2">
    <source>
        <dbReference type="SAM" id="MobiDB-lite"/>
    </source>
</evidence>
<protein>
    <submittedName>
        <fullName evidence="6">CWF19-like protein 1</fullName>
    </submittedName>
</protein>
<dbReference type="Proteomes" id="UP000695000">
    <property type="component" value="Unplaced"/>
</dbReference>
<dbReference type="InterPro" id="IPR006768">
    <property type="entry name" value="Cwf19-like_C_dom-1"/>
</dbReference>
<dbReference type="Gene3D" id="3.30.428.10">
    <property type="entry name" value="HIT-like"/>
    <property type="match status" value="1"/>
</dbReference>
<evidence type="ECO:0000313" key="6">
    <source>
        <dbReference type="RefSeq" id="XP_017767805.1"/>
    </source>
</evidence>
<name>A0ABM1LZQ5_NICVS</name>
<evidence type="ECO:0000259" key="4">
    <source>
        <dbReference type="Pfam" id="PF04677"/>
    </source>
</evidence>
<dbReference type="SUPFAM" id="SSF54197">
    <property type="entry name" value="HIT-like"/>
    <property type="match status" value="1"/>
</dbReference>
<organism evidence="5 6">
    <name type="scientific">Nicrophorus vespilloides</name>
    <name type="common">Boreal carrion beetle</name>
    <dbReference type="NCBI Taxonomy" id="110193"/>
    <lineage>
        <taxon>Eukaryota</taxon>
        <taxon>Metazoa</taxon>
        <taxon>Ecdysozoa</taxon>
        <taxon>Arthropoda</taxon>
        <taxon>Hexapoda</taxon>
        <taxon>Insecta</taxon>
        <taxon>Pterygota</taxon>
        <taxon>Neoptera</taxon>
        <taxon>Endopterygota</taxon>
        <taxon>Coleoptera</taxon>
        <taxon>Polyphaga</taxon>
        <taxon>Staphyliniformia</taxon>
        <taxon>Silphidae</taxon>
        <taxon>Nicrophorinae</taxon>
        <taxon>Nicrophorus</taxon>
    </lineage>
</organism>
<gene>
    <name evidence="6" type="primary">LOC108556287</name>
</gene>
<dbReference type="PANTHER" id="PTHR12072:SF4">
    <property type="entry name" value="CWF19-LIKE PROTEIN 1"/>
    <property type="match status" value="1"/>
</dbReference>
<evidence type="ECO:0000259" key="3">
    <source>
        <dbReference type="Pfam" id="PF04676"/>
    </source>
</evidence>
<dbReference type="InterPro" id="IPR006767">
    <property type="entry name" value="Cwf19-like_C_dom-2"/>
</dbReference>
<evidence type="ECO:0000313" key="5">
    <source>
        <dbReference type="Proteomes" id="UP000695000"/>
    </source>
</evidence>
<dbReference type="RefSeq" id="XP_017767805.1">
    <property type="nucleotide sequence ID" value="XM_017912316.1"/>
</dbReference>
<dbReference type="InterPro" id="IPR036265">
    <property type="entry name" value="HIT-like_sf"/>
</dbReference>
<dbReference type="Pfam" id="PF04676">
    <property type="entry name" value="CwfJ_C_2"/>
    <property type="match status" value="1"/>
</dbReference>
<dbReference type="PANTHER" id="PTHR12072">
    <property type="entry name" value="CWF19, CELL CYCLE CONTROL PROTEIN"/>
    <property type="match status" value="1"/>
</dbReference>
<feature type="domain" description="Cwf19-like C-terminal" evidence="4">
    <location>
        <begin position="300"/>
        <end position="415"/>
    </location>
</feature>
<dbReference type="GeneID" id="108556287"/>
<dbReference type="CDD" id="cd07380">
    <property type="entry name" value="MPP_CWF19_N"/>
    <property type="match status" value="1"/>
</dbReference>
<sequence length="517" mass="58349">MAGKTKILICGDVEGQFNLFHKRIVSINSKSGPFDLLLCVGNFFGINNKEFEAILTGEKKLPLPTYILGPNKEEHCECYPDEEDAEICENLFYLGKRGVYMSSSGVRIAYLSGLSGEGDGNGYKHTIEDVKTLKDVCIRSNVNYKGVDVLLTSQWPTGISSDKKTEFSSDLSAWLCAQLKPRYHVSGLEGTFYERPPFRSNGDSDLQVVTRFLGLARLGNPKKEKCIYALSVTPVDKMKPSELLQRTTDETDSPFNLIELDAKVFKNKRKPDKSQQYFFDMSEESQDNRGGGGRGRQKRQKPVFDQTKCWFCLASPSVEKHLVVTVANSVYLALAKGGLVDEHLLICPIEHHQSVISLTRDVVDEIAKLKDAVRSFYKRENKVAVFFERNYKTSHMQIQAVPLPKAATKELKDIFMAEAEGHDFEMCELESHARLDQVIAGNVPYFTVDLPTGEVLYAKIQPKKGFPINFAREVLASGPVLDMPDRLEWKDCGMSREDEEMLVQRIRTDFEPFDLTD</sequence>
<accession>A0ABM1LZQ5</accession>